<dbReference type="Pfam" id="PF13307">
    <property type="entry name" value="Helicase_C_2"/>
    <property type="match status" value="1"/>
</dbReference>
<evidence type="ECO:0000256" key="1">
    <source>
        <dbReference type="ARBA" id="ARBA00001966"/>
    </source>
</evidence>
<evidence type="ECO:0000256" key="9">
    <source>
        <dbReference type="ARBA" id="ARBA00022806"/>
    </source>
</evidence>
<dbReference type="Proteomes" id="UP001302676">
    <property type="component" value="Unassembled WGS sequence"/>
</dbReference>
<evidence type="ECO:0000256" key="17">
    <source>
        <dbReference type="ARBA" id="ARBA00029709"/>
    </source>
</evidence>
<comment type="catalytic activity">
    <reaction evidence="22">
        <text>ATP + H2O = ADP + phosphate + H(+)</text>
        <dbReference type="Rhea" id="RHEA:13065"/>
        <dbReference type="ChEBI" id="CHEBI:15377"/>
        <dbReference type="ChEBI" id="CHEBI:15378"/>
        <dbReference type="ChEBI" id="CHEBI:30616"/>
        <dbReference type="ChEBI" id="CHEBI:43474"/>
        <dbReference type="ChEBI" id="CHEBI:456216"/>
        <dbReference type="EC" id="5.6.2.3"/>
    </reaction>
</comment>
<dbReference type="SUPFAM" id="SSF52540">
    <property type="entry name" value="P-loop containing nucleoside triphosphate hydrolases"/>
    <property type="match status" value="1"/>
</dbReference>
<evidence type="ECO:0000256" key="2">
    <source>
        <dbReference type="ARBA" id="ARBA00004123"/>
    </source>
</evidence>
<evidence type="ECO:0000256" key="14">
    <source>
        <dbReference type="ARBA" id="ARBA00023235"/>
    </source>
</evidence>
<evidence type="ECO:0000313" key="25">
    <source>
        <dbReference type="EMBL" id="KAK4146682.1"/>
    </source>
</evidence>
<reference evidence="25" key="1">
    <citation type="journal article" date="2023" name="Mol. Phylogenet. Evol.">
        <title>Genome-scale phylogeny and comparative genomics of the fungal order Sordariales.</title>
        <authorList>
            <person name="Hensen N."/>
            <person name="Bonometti L."/>
            <person name="Westerberg I."/>
            <person name="Brannstrom I.O."/>
            <person name="Guillou S."/>
            <person name="Cros-Aarteil S."/>
            <person name="Calhoun S."/>
            <person name="Haridas S."/>
            <person name="Kuo A."/>
            <person name="Mondo S."/>
            <person name="Pangilinan J."/>
            <person name="Riley R."/>
            <person name="LaButti K."/>
            <person name="Andreopoulos B."/>
            <person name="Lipzen A."/>
            <person name="Chen C."/>
            <person name="Yan M."/>
            <person name="Daum C."/>
            <person name="Ng V."/>
            <person name="Clum A."/>
            <person name="Steindorff A."/>
            <person name="Ohm R.A."/>
            <person name="Martin F."/>
            <person name="Silar P."/>
            <person name="Natvig D.O."/>
            <person name="Lalanne C."/>
            <person name="Gautier V."/>
            <person name="Ament-Velasquez S.L."/>
            <person name="Kruys A."/>
            <person name="Hutchinson M.I."/>
            <person name="Powell A.J."/>
            <person name="Barry K."/>
            <person name="Miller A.N."/>
            <person name="Grigoriev I.V."/>
            <person name="Debuchy R."/>
            <person name="Gladieux P."/>
            <person name="Hiltunen Thoren M."/>
            <person name="Johannesson H."/>
        </authorList>
    </citation>
    <scope>NUCLEOTIDE SEQUENCE</scope>
    <source>
        <strain evidence="25">CBS 141.50</strain>
    </source>
</reference>
<dbReference type="InterPro" id="IPR010614">
    <property type="entry name" value="RAD3-like_helicase_DEAD"/>
</dbReference>
<evidence type="ECO:0000256" key="18">
    <source>
        <dbReference type="ARBA" id="ARBA00044969"/>
    </source>
</evidence>
<dbReference type="Gene3D" id="3.40.50.300">
    <property type="entry name" value="P-loop containing nucleotide triphosphate hydrolases"/>
    <property type="match status" value="3"/>
</dbReference>
<feature type="region of interest" description="Disordered" evidence="23">
    <location>
        <begin position="120"/>
        <end position="182"/>
    </location>
</feature>
<dbReference type="GO" id="GO:0016818">
    <property type="term" value="F:hydrolase activity, acting on acid anhydrides, in phosphorus-containing anhydrides"/>
    <property type="evidence" value="ECO:0007669"/>
    <property type="project" value="InterPro"/>
</dbReference>
<keyword evidence="12" id="KW-0411">Iron-sulfur</keyword>
<evidence type="ECO:0000256" key="4">
    <source>
        <dbReference type="ARBA" id="ARBA00016387"/>
    </source>
</evidence>
<evidence type="ECO:0000256" key="16">
    <source>
        <dbReference type="ARBA" id="ARBA00023306"/>
    </source>
</evidence>
<dbReference type="GO" id="GO:0005524">
    <property type="term" value="F:ATP binding"/>
    <property type="evidence" value="ECO:0007669"/>
    <property type="project" value="UniProtKB-KW"/>
</dbReference>
<keyword evidence="16" id="KW-0131">Cell cycle</keyword>
<sequence>MTPDEPINFHHPYTPYDVQLDFMRTVYDILQKGDGQVGILESPTGTGKSLSLLCASLTWLRSHKRSQYSASFEEIASTMRGEPDWMVDAALRRKREELARKWEEREGGLERVRLKERELERERERERELGRGGGLGGRGKRLRVDGERKKGEVDEEREFLVGDWEGGSGGGGDGGGEDGDGLSRETRELMRRVGLGGGGQKEEEEEVGEEGGRDEIKIYYTSRTHSQLTQFISELRRPAFPPSIPTEMVSNENEETPTTETVKQIPLSSRQKLCINPSVARLGSLSAINDRCTELQQSKTKDKCSFMPNAENLKQTHEFRDTALATIPDIEDLHRIGKELQVCPYYASRTVIPGAEVVTLPYPLLLQKSARDALGIKLEGNVVIIDEAHNIMDAVANVYAAEIRLSELRRARQMLGTYVKRFGKKLKGENRVLIAQLGKVVESLSECLNALLGVKGDQGIVDSNTVLNARGADQINLYDLIKYIQESKLAYKVESYAAHVEEGQQDALSSDRKTSPSTPVLHTLVSFMTALTNLSAEGRIFYEKIPPTDIKLSYLLLSPTHAFSSIASAARAVILAGGTMSPFDDYKAHLFPTFPSTKITTLSCGHVIPASNLFAWTLASTKPTTQGAAASDTSAGTFEFSFQRRKDPAMIQQLGLVLLNICSVVPDGVVVFFPSYGYLDEVVAAWQSAPSTQPGQQPPASIWDRLAVKKHLFRETRGGATDELLQEYSSAILSPPDAESSNNDNSQTNGTNNPRRPPRGALLLSVVGGRLSEGINFSDRLGRCVVVVGLPYPNIHAPDWKARLEYIESTTFTALTTPSSDNDSNTTTNSPNPNAEKPVIDPLNARAREQAKQASRAFYENACMRAVNQSIGRAIRHKGDYAAVVLVDRRFAAERIRGKLPGWIREGMVEGAEGKGVGGLMGGLGGFFRGRGMFGGER</sequence>
<comment type="subcellular location">
    <subcellularLocation>
        <location evidence="2">Nucleus</location>
    </subcellularLocation>
</comment>
<comment type="cofactor">
    <cofactor evidence="1">
        <name>[4Fe-4S] cluster</name>
        <dbReference type="ChEBI" id="CHEBI:49883"/>
    </cofactor>
</comment>
<dbReference type="AlphaFoldDB" id="A0AAN6V8H4"/>
<evidence type="ECO:0000256" key="8">
    <source>
        <dbReference type="ARBA" id="ARBA00022801"/>
    </source>
</evidence>
<reference evidence="25" key="2">
    <citation type="submission" date="2023-05" db="EMBL/GenBank/DDBJ databases">
        <authorList>
            <consortium name="Lawrence Berkeley National Laboratory"/>
            <person name="Steindorff A."/>
            <person name="Hensen N."/>
            <person name="Bonometti L."/>
            <person name="Westerberg I."/>
            <person name="Brannstrom I.O."/>
            <person name="Guillou S."/>
            <person name="Cros-Aarteil S."/>
            <person name="Calhoun S."/>
            <person name="Haridas S."/>
            <person name="Kuo A."/>
            <person name="Mondo S."/>
            <person name="Pangilinan J."/>
            <person name="Riley R."/>
            <person name="Labutti K."/>
            <person name="Andreopoulos B."/>
            <person name="Lipzen A."/>
            <person name="Chen C."/>
            <person name="Yanf M."/>
            <person name="Daum C."/>
            <person name="Ng V."/>
            <person name="Clum A."/>
            <person name="Ohm R."/>
            <person name="Martin F."/>
            <person name="Silar P."/>
            <person name="Natvig D."/>
            <person name="Lalanne C."/>
            <person name="Gautier V."/>
            <person name="Ament-Velasquez S.L."/>
            <person name="Kruys A."/>
            <person name="Hutchinson M.I."/>
            <person name="Powell A.J."/>
            <person name="Barry K."/>
            <person name="Miller A.N."/>
            <person name="Grigoriev I.V."/>
            <person name="Debuchy R."/>
            <person name="Gladieux P."/>
            <person name="Thoren M.H."/>
            <person name="Johannesson H."/>
        </authorList>
    </citation>
    <scope>NUCLEOTIDE SEQUENCE</scope>
    <source>
        <strain evidence="25">CBS 141.50</strain>
    </source>
</reference>
<evidence type="ECO:0000256" key="15">
    <source>
        <dbReference type="ARBA" id="ARBA00023242"/>
    </source>
</evidence>
<gene>
    <name evidence="25" type="ORF">C8A04DRAFT_34867</name>
</gene>
<dbReference type="CDD" id="cd18788">
    <property type="entry name" value="SF2_C_XPD"/>
    <property type="match status" value="1"/>
</dbReference>
<feature type="domain" description="Helicase ATP-binding" evidence="24">
    <location>
        <begin position="5"/>
        <end position="438"/>
    </location>
</feature>
<dbReference type="RefSeq" id="XP_062640053.1">
    <property type="nucleotide sequence ID" value="XM_062782971.1"/>
</dbReference>
<evidence type="ECO:0000256" key="5">
    <source>
        <dbReference type="ARBA" id="ARBA00017386"/>
    </source>
</evidence>
<keyword evidence="6" id="KW-0479">Metal-binding</keyword>
<evidence type="ECO:0000256" key="7">
    <source>
        <dbReference type="ARBA" id="ARBA00022741"/>
    </source>
</evidence>
<feature type="compositionally biased region" description="Basic and acidic residues" evidence="23">
    <location>
        <begin position="142"/>
        <end position="152"/>
    </location>
</feature>
<evidence type="ECO:0000256" key="10">
    <source>
        <dbReference type="ARBA" id="ARBA00022840"/>
    </source>
</evidence>
<feature type="region of interest" description="Disordered" evidence="23">
    <location>
        <begin position="815"/>
        <end position="839"/>
    </location>
</feature>
<dbReference type="EC" id="5.6.2.3" evidence="18"/>
<dbReference type="PROSITE" id="PS51193">
    <property type="entry name" value="HELICASE_ATP_BIND_2"/>
    <property type="match status" value="1"/>
</dbReference>
<dbReference type="PANTHER" id="PTHR11472">
    <property type="entry name" value="DNA REPAIR DEAD HELICASE RAD3/XP-D SUBFAMILY MEMBER"/>
    <property type="match status" value="1"/>
</dbReference>
<evidence type="ECO:0000313" key="26">
    <source>
        <dbReference type="Proteomes" id="UP001302676"/>
    </source>
</evidence>
<evidence type="ECO:0000256" key="23">
    <source>
        <dbReference type="SAM" id="MobiDB-lite"/>
    </source>
</evidence>
<dbReference type="SMART" id="SM00488">
    <property type="entry name" value="DEXDc2"/>
    <property type="match status" value="1"/>
</dbReference>
<feature type="compositionally biased region" description="Low complexity" evidence="23">
    <location>
        <begin position="816"/>
        <end position="834"/>
    </location>
</feature>
<dbReference type="GO" id="GO:0003677">
    <property type="term" value="F:DNA binding"/>
    <property type="evidence" value="ECO:0007669"/>
    <property type="project" value="UniProtKB-KW"/>
</dbReference>
<evidence type="ECO:0000259" key="24">
    <source>
        <dbReference type="PROSITE" id="PS51193"/>
    </source>
</evidence>
<keyword evidence="14" id="KW-0413">Isomerase</keyword>
<evidence type="ECO:0000256" key="13">
    <source>
        <dbReference type="ARBA" id="ARBA00023125"/>
    </source>
</evidence>
<dbReference type="EMBL" id="MU853560">
    <property type="protein sequence ID" value="KAK4146682.1"/>
    <property type="molecule type" value="Genomic_DNA"/>
</dbReference>
<dbReference type="GO" id="GO:0043139">
    <property type="term" value="F:5'-3' DNA helicase activity"/>
    <property type="evidence" value="ECO:0007669"/>
    <property type="project" value="UniProtKB-EC"/>
</dbReference>
<dbReference type="Pfam" id="PF06733">
    <property type="entry name" value="DEAD_2"/>
    <property type="match status" value="1"/>
</dbReference>
<dbReference type="InterPro" id="IPR013020">
    <property type="entry name" value="Rad3/Chl1-like"/>
</dbReference>
<organism evidence="25 26">
    <name type="scientific">Dichotomopilus funicola</name>
    <dbReference type="NCBI Taxonomy" id="1934379"/>
    <lineage>
        <taxon>Eukaryota</taxon>
        <taxon>Fungi</taxon>
        <taxon>Dikarya</taxon>
        <taxon>Ascomycota</taxon>
        <taxon>Pezizomycotina</taxon>
        <taxon>Sordariomycetes</taxon>
        <taxon>Sordariomycetidae</taxon>
        <taxon>Sordariales</taxon>
        <taxon>Chaetomiaceae</taxon>
        <taxon>Dichotomopilus</taxon>
    </lineage>
</organism>
<accession>A0AAN6V8H4</accession>
<comment type="caution">
    <text evidence="25">The sequence shown here is derived from an EMBL/GenBank/DDBJ whole genome shotgun (WGS) entry which is preliminary data.</text>
</comment>
<feature type="region of interest" description="Disordered" evidence="23">
    <location>
        <begin position="733"/>
        <end position="760"/>
    </location>
</feature>
<evidence type="ECO:0000256" key="3">
    <source>
        <dbReference type="ARBA" id="ARBA00008435"/>
    </source>
</evidence>
<dbReference type="SMART" id="SM00491">
    <property type="entry name" value="HELICc2"/>
    <property type="match status" value="1"/>
</dbReference>
<dbReference type="FunFam" id="3.40.50.300:FF:002774">
    <property type="entry name" value="ATP-dependent DNA helicase chl1"/>
    <property type="match status" value="1"/>
</dbReference>
<evidence type="ECO:0000256" key="19">
    <source>
        <dbReference type="ARBA" id="ARBA00044998"/>
    </source>
</evidence>
<keyword evidence="7" id="KW-0547">Nucleotide-binding</keyword>
<dbReference type="GO" id="GO:0005634">
    <property type="term" value="C:nucleus"/>
    <property type="evidence" value="ECO:0007669"/>
    <property type="project" value="UniProtKB-SubCell"/>
</dbReference>
<evidence type="ECO:0000256" key="20">
    <source>
        <dbReference type="ARBA" id="ARBA00045008"/>
    </source>
</evidence>
<dbReference type="PANTHER" id="PTHR11472:SF41">
    <property type="entry name" value="ATP-DEPENDENT DNA HELICASE DDX11-RELATED"/>
    <property type="match status" value="1"/>
</dbReference>
<comment type="similarity">
    <text evidence="3">Belongs to the DEAD box helicase family. DEAH subfamily. DDX11/CHL1 sub-subfamily.</text>
</comment>
<feature type="region of interest" description="Disordered" evidence="23">
    <location>
        <begin position="191"/>
        <end position="210"/>
    </location>
</feature>
<dbReference type="InterPro" id="IPR006555">
    <property type="entry name" value="ATP-dep_Helicase_C"/>
</dbReference>
<dbReference type="InterPro" id="IPR045028">
    <property type="entry name" value="DinG/Rad3-like"/>
</dbReference>
<evidence type="ECO:0000256" key="12">
    <source>
        <dbReference type="ARBA" id="ARBA00023014"/>
    </source>
</evidence>
<comment type="function">
    <text evidence="21">ATP-dependent DNA helicase important for chromosome transmission and normal cell cycle progression in G(2)/M. May have a role in changing DNA topology to allow the loading of proteins involved in maintaining sister chromatid cohesion in the vicinity of the centromeres. Has a specific role in chromosome segregation during meiosis II.</text>
</comment>
<keyword evidence="15" id="KW-0539">Nucleus</keyword>
<keyword evidence="26" id="KW-1185">Reference proteome</keyword>
<dbReference type="NCBIfam" id="TIGR00604">
    <property type="entry name" value="rad3"/>
    <property type="match status" value="1"/>
</dbReference>
<evidence type="ECO:0000256" key="11">
    <source>
        <dbReference type="ARBA" id="ARBA00023004"/>
    </source>
</evidence>
<keyword evidence="8" id="KW-0378">Hydrolase</keyword>
<protein>
    <recommendedName>
        <fullName evidence="5">ATP-dependent DNA helicase CHL1</fullName>
        <ecNumber evidence="18">5.6.2.3</ecNumber>
    </recommendedName>
    <alternativeName>
        <fullName evidence="4">ATP-dependent DNA helicase chl1</fullName>
    </alternativeName>
    <alternativeName>
        <fullName evidence="17">Chromosome loss protein 1</fullName>
    </alternativeName>
    <alternativeName>
        <fullName evidence="19 20">DNA 5'-3' helicase CHL1</fullName>
    </alternativeName>
</protein>
<dbReference type="GO" id="GO:0051536">
    <property type="term" value="F:iron-sulfur cluster binding"/>
    <property type="evidence" value="ECO:0007669"/>
    <property type="project" value="UniProtKB-KW"/>
</dbReference>
<feature type="compositionally biased region" description="Basic and acidic residues" evidence="23">
    <location>
        <begin position="120"/>
        <end position="130"/>
    </location>
</feature>
<name>A0AAN6V8H4_9PEZI</name>
<evidence type="ECO:0000256" key="6">
    <source>
        <dbReference type="ARBA" id="ARBA00022723"/>
    </source>
</evidence>
<keyword evidence="10" id="KW-0067">ATP-binding</keyword>
<evidence type="ECO:0000256" key="22">
    <source>
        <dbReference type="ARBA" id="ARBA00048954"/>
    </source>
</evidence>
<dbReference type="GO" id="GO:0006139">
    <property type="term" value="P:nucleobase-containing compound metabolic process"/>
    <property type="evidence" value="ECO:0007669"/>
    <property type="project" value="InterPro"/>
</dbReference>
<dbReference type="InterPro" id="IPR027417">
    <property type="entry name" value="P-loop_NTPase"/>
</dbReference>
<dbReference type="GeneID" id="87819584"/>
<dbReference type="InterPro" id="IPR006554">
    <property type="entry name" value="Helicase-like_DEXD_c2"/>
</dbReference>
<feature type="compositionally biased region" description="Gly residues" evidence="23">
    <location>
        <begin position="164"/>
        <end position="174"/>
    </location>
</feature>
<keyword evidence="11" id="KW-0408">Iron</keyword>
<proteinExistence type="inferred from homology"/>
<dbReference type="GO" id="GO:0046872">
    <property type="term" value="F:metal ion binding"/>
    <property type="evidence" value="ECO:0007669"/>
    <property type="project" value="UniProtKB-KW"/>
</dbReference>
<feature type="compositionally biased region" description="Low complexity" evidence="23">
    <location>
        <begin position="740"/>
        <end position="753"/>
    </location>
</feature>
<dbReference type="InterPro" id="IPR014013">
    <property type="entry name" value="Helic_SF1/SF2_ATP-bd_DinG/Rad3"/>
</dbReference>
<keyword evidence="13" id="KW-0238">DNA-binding</keyword>
<evidence type="ECO:0000256" key="21">
    <source>
        <dbReference type="ARBA" id="ARBA00045702"/>
    </source>
</evidence>
<keyword evidence="9 25" id="KW-0347">Helicase</keyword>
<dbReference type="GO" id="GO:0034085">
    <property type="term" value="P:establishment of sister chromatid cohesion"/>
    <property type="evidence" value="ECO:0007669"/>
    <property type="project" value="TreeGrafter"/>
</dbReference>